<dbReference type="InterPro" id="IPR036397">
    <property type="entry name" value="RNaseH_sf"/>
</dbReference>
<evidence type="ECO:0000313" key="1">
    <source>
        <dbReference type="EMBL" id="KOC69244.1"/>
    </source>
</evidence>
<sequence>NSDPHLSRALQRFLLGKKFDNIDILQNSIEEYFNKKPRKFYADDIMHLPTKMGRNCGKKG</sequence>
<dbReference type="Proteomes" id="UP000053825">
    <property type="component" value="Unassembled WGS sequence"/>
</dbReference>
<dbReference type="EMBL" id="KQ414609">
    <property type="protein sequence ID" value="KOC69244.1"/>
    <property type="molecule type" value="Genomic_DNA"/>
</dbReference>
<protein>
    <recommendedName>
        <fullName evidence="3">Histone-lysine N-methyltransferase SETMAR</fullName>
    </recommendedName>
</protein>
<reference evidence="1 2" key="1">
    <citation type="submission" date="2015-07" db="EMBL/GenBank/DDBJ databases">
        <title>The genome of Habropoda laboriosa.</title>
        <authorList>
            <person name="Pan H."/>
            <person name="Kapheim K."/>
        </authorList>
    </citation>
    <scope>NUCLEOTIDE SEQUENCE [LARGE SCALE GENOMIC DNA]</scope>
    <source>
        <strain evidence="1">0110345459</strain>
    </source>
</reference>
<keyword evidence="2" id="KW-1185">Reference proteome</keyword>
<gene>
    <name evidence="1" type="ORF">WH47_05907</name>
</gene>
<dbReference type="GO" id="GO:0003676">
    <property type="term" value="F:nucleic acid binding"/>
    <property type="evidence" value="ECO:0007669"/>
    <property type="project" value="InterPro"/>
</dbReference>
<dbReference type="AlphaFoldDB" id="A0A0L7REI2"/>
<accession>A0A0L7REI2</accession>
<feature type="non-terminal residue" evidence="1">
    <location>
        <position position="1"/>
    </location>
</feature>
<evidence type="ECO:0000313" key="2">
    <source>
        <dbReference type="Proteomes" id="UP000053825"/>
    </source>
</evidence>
<name>A0A0L7REI2_9HYME</name>
<organism evidence="1 2">
    <name type="scientific">Habropoda laboriosa</name>
    <dbReference type="NCBI Taxonomy" id="597456"/>
    <lineage>
        <taxon>Eukaryota</taxon>
        <taxon>Metazoa</taxon>
        <taxon>Ecdysozoa</taxon>
        <taxon>Arthropoda</taxon>
        <taxon>Hexapoda</taxon>
        <taxon>Insecta</taxon>
        <taxon>Pterygota</taxon>
        <taxon>Neoptera</taxon>
        <taxon>Endopterygota</taxon>
        <taxon>Hymenoptera</taxon>
        <taxon>Apocrita</taxon>
        <taxon>Aculeata</taxon>
        <taxon>Apoidea</taxon>
        <taxon>Anthophila</taxon>
        <taxon>Apidae</taxon>
        <taxon>Habropoda</taxon>
    </lineage>
</organism>
<evidence type="ECO:0008006" key="3">
    <source>
        <dbReference type="Google" id="ProtNLM"/>
    </source>
</evidence>
<proteinExistence type="predicted"/>
<dbReference type="Gene3D" id="3.30.420.10">
    <property type="entry name" value="Ribonuclease H-like superfamily/Ribonuclease H"/>
    <property type="match status" value="1"/>
</dbReference>